<dbReference type="PROSITE" id="PS50801">
    <property type="entry name" value="STAS"/>
    <property type="match status" value="1"/>
</dbReference>
<dbReference type="Gene3D" id="3.30.750.24">
    <property type="entry name" value="STAS domain"/>
    <property type="match status" value="1"/>
</dbReference>
<dbReference type="PANTHER" id="PTHR33495">
    <property type="entry name" value="ANTI-SIGMA FACTOR ANTAGONIST TM_1081-RELATED-RELATED"/>
    <property type="match status" value="1"/>
</dbReference>
<evidence type="ECO:0000256" key="2">
    <source>
        <dbReference type="RuleBase" id="RU003749"/>
    </source>
</evidence>
<dbReference type="CDD" id="cd07043">
    <property type="entry name" value="STAS_anti-anti-sigma_factors"/>
    <property type="match status" value="1"/>
</dbReference>
<feature type="compositionally biased region" description="Basic and acidic residues" evidence="3">
    <location>
        <begin position="15"/>
        <end position="26"/>
    </location>
</feature>
<dbReference type="InterPro" id="IPR036513">
    <property type="entry name" value="STAS_dom_sf"/>
</dbReference>
<accession>A0A7J0D5R2</accession>
<feature type="region of interest" description="Disordered" evidence="3">
    <location>
        <begin position="1"/>
        <end position="26"/>
    </location>
</feature>
<dbReference type="EMBL" id="BLWD01000004">
    <property type="protein sequence ID" value="GFN10082.1"/>
    <property type="molecule type" value="Genomic_DNA"/>
</dbReference>
<comment type="similarity">
    <text evidence="1 2">Belongs to the anti-sigma-factor antagonist family.</text>
</comment>
<evidence type="ECO:0000313" key="5">
    <source>
        <dbReference type="EMBL" id="GFN10082.1"/>
    </source>
</evidence>
<dbReference type="InterPro" id="IPR002645">
    <property type="entry name" value="STAS_dom"/>
</dbReference>
<dbReference type="Pfam" id="PF01740">
    <property type="entry name" value="STAS"/>
    <property type="match status" value="1"/>
</dbReference>
<dbReference type="PANTHER" id="PTHR33495:SF2">
    <property type="entry name" value="ANTI-SIGMA FACTOR ANTAGONIST TM_1081-RELATED"/>
    <property type="match status" value="1"/>
</dbReference>
<dbReference type="SUPFAM" id="SSF52091">
    <property type="entry name" value="SpoIIaa-like"/>
    <property type="match status" value="1"/>
</dbReference>
<dbReference type="GO" id="GO:0043856">
    <property type="term" value="F:anti-sigma factor antagonist activity"/>
    <property type="evidence" value="ECO:0007669"/>
    <property type="project" value="InterPro"/>
</dbReference>
<evidence type="ECO:0000313" key="6">
    <source>
        <dbReference type="Proteomes" id="UP000498740"/>
    </source>
</evidence>
<evidence type="ECO:0000256" key="3">
    <source>
        <dbReference type="SAM" id="MobiDB-lite"/>
    </source>
</evidence>
<feature type="domain" description="STAS" evidence="4">
    <location>
        <begin position="32"/>
        <end position="132"/>
    </location>
</feature>
<dbReference type="NCBIfam" id="TIGR00377">
    <property type="entry name" value="ant_ant_sig"/>
    <property type="match status" value="1"/>
</dbReference>
<evidence type="ECO:0000259" key="4">
    <source>
        <dbReference type="PROSITE" id="PS50801"/>
    </source>
</evidence>
<sequence length="134" mass="14371">MPCPCPYTHPHLHRRPGEQPDSDRDHLAPPVGAYVLTVTGELDHHTSPRLREALDEIALATGTGLVIDVSGLTYCDSTGITLLVTAYQRAQATGALLTLAGSSPDLLHLFRIVGLDQIFTLQPTTEQAIAALHS</sequence>
<dbReference type="Proteomes" id="UP000498740">
    <property type="component" value="Unassembled WGS sequence"/>
</dbReference>
<evidence type="ECO:0000256" key="1">
    <source>
        <dbReference type="ARBA" id="ARBA00009013"/>
    </source>
</evidence>
<proteinExistence type="inferred from homology"/>
<gene>
    <name evidence="5" type="ORF">Smic_86380</name>
</gene>
<comment type="caution">
    <text evidence="5">The sequence shown here is derived from an EMBL/GenBank/DDBJ whole genome shotgun (WGS) entry which is preliminary data.</text>
</comment>
<organism evidence="5 6">
    <name type="scientific">Streptomyces microflavus</name>
    <name type="common">Streptomyces lipmanii</name>
    <dbReference type="NCBI Taxonomy" id="1919"/>
    <lineage>
        <taxon>Bacteria</taxon>
        <taxon>Bacillati</taxon>
        <taxon>Actinomycetota</taxon>
        <taxon>Actinomycetes</taxon>
        <taxon>Kitasatosporales</taxon>
        <taxon>Streptomycetaceae</taxon>
        <taxon>Streptomyces</taxon>
    </lineage>
</organism>
<name>A0A7J0D5R2_STRMI</name>
<reference evidence="5 6" key="1">
    <citation type="submission" date="2020-05" db="EMBL/GenBank/DDBJ databases">
        <title>Whole genome shotgun sequence of Streptomyces microflavus NBRC 13062.</title>
        <authorList>
            <person name="Komaki H."/>
            <person name="Tamura T."/>
        </authorList>
    </citation>
    <scope>NUCLEOTIDE SEQUENCE [LARGE SCALE GENOMIC DNA]</scope>
    <source>
        <strain evidence="5 6">NBRC 13062</strain>
    </source>
</reference>
<dbReference type="AlphaFoldDB" id="A0A7J0D5R2"/>
<protein>
    <recommendedName>
        <fullName evidence="2">Anti-sigma factor antagonist</fullName>
    </recommendedName>
</protein>
<dbReference type="InterPro" id="IPR003658">
    <property type="entry name" value="Anti-sigma_ant"/>
</dbReference>